<name>A0A9W9DNN1_9AGAR</name>
<organism evidence="2 3">
    <name type="scientific">Lentinula lateritia</name>
    <dbReference type="NCBI Taxonomy" id="40482"/>
    <lineage>
        <taxon>Eukaryota</taxon>
        <taxon>Fungi</taxon>
        <taxon>Dikarya</taxon>
        <taxon>Basidiomycota</taxon>
        <taxon>Agaricomycotina</taxon>
        <taxon>Agaricomycetes</taxon>
        <taxon>Agaricomycetidae</taxon>
        <taxon>Agaricales</taxon>
        <taxon>Marasmiineae</taxon>
        <taxon>Omphalotaceae</taxon>
        <taxon>Lentinula</taxon>
    </lineage>
</organism>
<comment type="caution">
    <text evidence="2">The sequence shown here is derived from an EMBL/GenBank/DDBJ whole genome shotgun (WGS) entry which is preliminary data.</text>
</comment>
<dbReference type="AlphaFoldDB" id="A0A9W9DNN1"/>
<protein>
    <submittedName>
        <fullName evidence="2">Uncharacterized protein</fullName>
    </submittedName>
</protein>
<sequence>MIFLKAILLVLPALSCLITASALPVHPNKLAVRSTGTYYHAIEVIEMSTNQIGHHPGKPKNKPGDFSNQWGYYMFPSKVDAIFWVNQFKTPKHESGRGQFAVVELEWSLPTGVAFYEFSSPNDQWEAFVTANYDTDATLGRPRLAGKDYSAIQGPMSFKVDTSDGGGYKQETSQVTGKPLTQLAIVALDGLEGVTVKNVEIYNAADWQDGPKPKGVALAPKSAAT</sequence>
<feature type="signal peptide" evidence="1">
    <location>
        <begin position="1"/>
        <end position="22"/>
    </location>
</feature>
<reference evidence="2" key="2">
    <citation type="journal article" date="2023" name="Proc. Natl. Acad. Sci. U.S.A.">
        <title>A global phylogenomic analysis of the shiitake genus Lentinula.</title>
        <authorList>
            <person name="Sierra-Patev S."/>
            <person name="Min B."/>
            <person name="Naranjo-Ortiz M."/>
            <person name="Looney B."/>
            <person name="Konkel Z."/>
            <person name="Slot J.C."/>
            <person name="Sakamoto Y."/>
            <person name="Steenwyk J.L."/>
            <person name="Rokas A."/>
            <person name="Carro J."/>
            <person name="Camarero S."/>
            <person name="Ferreira P."/>
            <person name="Molpeceres G."/>
            <person name="Ruiz-Duenas F.J."/>
            <person name="Serrano A."/>
            <person name="Henrissat B."/>
            <person name="Drula E."/>
            <person name="Hughes K.W."/>
            <person name="Mata J.L."/>
            <person name="Ishikawa N.K."/>
            <person name="Vargas-Isla R."/>
            <person name="Ushijima S."/>
            <person name="Smith C.A."/>
            <person name="Donoghue J."/>
            <person name="Ahrendt S."/>
            <person name="Andreopoulos W."/>
            <person name="He G."/>
            <person name="LaButti K."/>
            <person name="Lipzen A."/>
            <person name="Ng V."/>
            <person name="Riley R."/>
            <person name="Sandor L."/>
            <person name="Barry K."/>
            <person name="Martinez A.T."/>
            <person name="Xiao Y."/>
            <person name="Gibbons J.G."/>
            <person name="Terashima K."/>
            <person name="Grigoriev I.V."/>
            <person name="Hibbett D."/>
        </authorList>
    </citation>
    <scope>NUCLEOTIDE SEQUENCE</scope>
    <source>
        <strain evidence="2">Sp2 HRB7682 ss15</strain>
    </source>
</reference>
<dbReference type="Proteomes" id="UP001150238">
    <property type="component" value="Unassembled WGS sequence"/>
</dbReference>
<feature type="chain" id="PRO_5040717993" evidence="1">
    <location>
        <begin position="23"/>
        <end position="225"/>
    </location>
</feature>
<proteinExistence type="predicted"/>
<evidence type="ECO:0000313" key="2">
    <source>
        <dbReference type="EMBL" id="KAJ4478740.1"/>
    </source>
</evidence>
<evidence type="ECO:0000313" key="3">
    <source>
        <dbReference type="Proteomes" id="UP001150238"/>
    </source>
</evidence>
<gene>
    <name evidence="2" type="ORF">C8J55DRAFT_489546</name>
</gene>
<dbReference type="EMBL" id="JANVFS010000017">
    <property type="protein sequence ID" value="KAJ4478740.1"/>
    <property type="molecule type" value="Genomic_DNA"/>
</dbReference>
<reference evidence="2" key="1">
    <citation type="submission" date="2022-08" db="EMBL/GenBank/DDBJ databases">
        <authorList>
            <consortium name="DOE Joint Genome Institute"/>
            <person name="Min B."/>
            <person name="Riley R."/>
            <person name="Sierra-Patev S."/>
            <person name="Naranjo-Ortiz M."/>
            <person name="Looney B."/>
            <person name="Konkel Z."/>
            <person name="Slot J.C."/>
            <person name="Sakamoto Y."/>
            <person name="Steenwyk J.L."/>
            <person name="Rokas A."/>
            <person name="Carro J."/>
            <person name="Camarero S."/>
            <person name="Ferreira P."/>
            <person name="Molpeceres G."/>
            <person name="Ruiz-Duenas F.J."/>
            <person name="Serrano A."/>
            <person name="Henrissat B."/>
            <person name="Drula E."/>
            <person name="Hughes K.W."/>
            <person name="Mata J.L."/>
            <person name="Ishikawa N.K."/>
            <person name="Vargas-Isla R."/>
            <person name="Ushijima S."/>
            <person name="Smith C.A."/>
            <person name="Ahrendt S."/>
            <person name="Andreopoulos W."/>
            <person name="He G."/>
            <person name="Labutti K."/>
            <person name="Lipzen A."/>
            <person name="Ng V."/>
            <person name="Sandor L."/>
            <person name="Barry K."/>
            <person name="Martinez A.T."/>
            <person name="Xiao Y."/>
            <person name="Gibbons J.G."/>
            <person name="Terashima K."/>
            <person name="Hibbett D.S."/>
            <person name="Grigoriev I.V."/>
        </authorList>
    </citation>
    <scope>NUCLEOTIDE SEQUENCE</scope>
    <source>
        <strain evidence="2">Sp2 HRB7682 ss15</strain>
    </source>
</reference>
<accession>A0A9W9DNN1</accession>
<keyword evidence="1" id="KW-0732">Signal</keyword>
<evidence type="ECO:0000256" key="1">
    <source>
        <dbReference type="SAM" id="SignalP"/>
    </source>
</evidence>